<dbReference type="Pfam" id="PF00990">
    <property type="entry name" value="GGDEF"/>
    <property type="match status" value="1"/>
</dbReference>
<accession>A0A074JLR5</accession>
<gene>
    <name evidence="5" type="ORF">TP2_03060</name>
</gene>
<evidence type="ECO:0000259" key="4">
    <source>
        <dbReference type="PROSITE" id="PS50887"/>
    </source>
</evidence>
<evidence type="ECO:0000256" key="3">
    <source>
        <dbReference type="SAM" id="Phobius"/>
    </source>
</evidence>
<evidence type="ECO:0000313" key="5">
    <source>
        <dbReference type="EMBL" id="KEO56523.1"/>
    </source>
</evidence>
<evidence type="ECO:0000313" key="6">
    <source>
        <dbReference type="Proteomes" id="UP000027432"/>
    </source>
</evidence>
<feature type="transmembrane region" description="Helical" evidence="3">
    <location>
        <begin position="204"/>
        <end position="222"/>
    </location>
</feature>
<dbReference type="CDD" id="cd01949">
    <property type="entry name" value="GGDEF"/>
    <property type="match status" value="1"/>
</dbReference>
<keyword evidence="6" id="KW-1185">Reference proteome</keyword>
<dbReference type="PANTHER" id="PTHR45138:SF9">
    <property type="entry name" value="DIGUANYLATE CYCLASE DGCM-RELATED"/>
    <property type="match status" value="1"/>
</dbReference>
<comment type="catalytic activity">
    <reaction evidence="2">
        <text>2 GTP = 3',3'-c-di-GMP + 2 diphosphate</text>
        <dbReference type="Rhea" id="RHEA:24898"/>
        <dbReference type="ChEBI" id="CHEBI:33019"/>
        <dbReference type="ChEBI" id="CHEBI:37565"/>
        <dbReference type="ChEBI" id="CHEBI:58805"/>
        <dbReference type="EC" id="2.7.7.65"/>
    </reaction>
</comment>
<dbReference type="Gene3D" id="3.30.70.270">
    <property type="match status" value="1"/>
</dbReference>
<dbReference type="NCBIfam" id="TIGR00254">
    <property type="entry name" value="GGDEF"/>
    <property type="match status" value="1"/>
</dbReference>
<keyword evidence="3" id="KW-0812">Transmembrane</keyword>
<feature type="transmembrane region" description="Helical" evidence="3">
    <location>
        <begin position="43"/>
        <end position="63"/>
    </location>
</feature>
<dbReference type="GO" id="GO:0052621">
    <property type="term" value="F:diguanylate cyclase activity"/>
    <property type="evidence" value="ECO:0007669"/>
    <property type="project" value="UniProtKB-EC"/>
</dbReference>
<comment type="caution">
    <text evidence="5">The sequence shown here is derived from an EMBL/GenBank/DDBJ whole genome shotgun (WGS) entry which is preliminary data.</text>
</comment>
<name>A0A074JLR5_9RHOB</name>
<proteinExistence type="predicted"/>
<feature type="transmembrane region" description="Helical" evidence="3">
    <location>
        <begin position="75"/>
        <end position="93"/>
    </location>
</feature>
<feature type="transmembrane region" description="Helical" evidence="3">
    <location>
        <begin position="163"/>
        <end position="183"/>
    </location>
</feature>
<dbReference type="FunFam" id="3.30.70.270:FF:000001">
    <property type="entry name" value="Diguanylate cyclase domain protein"/>
    <property type="match status" value="1"/>
</dbReference>
<dbReference type="EC" id="2.7.7.65" evidence="1"/>
<keyword evidence="3" id="KW-0472">Membrane</keyword>
<feature type="domain" description="GGDEF" evidence="4">
    <location>
        <begin position="302"/>
        <end position="435"/>
    </location>
</feature>
<dbReference type="PANTHER" id="PTHR45138">
    <property type="entry name" value="REGULATORY COMPONENTS OF SENSORY TRANSDUCTION SYSTEM"/>
    <property type="match status" value="1"/>
</dbReference>
<dbReference type="GO" id="GO:0043709">
    <property type="term" value="P:cell adhesion involved in single-species biofilm formation"/>
    <property type="evidence" value="ECO:0007669"/>
    <property type="project" value="TreeGrafter"/>
</dbReference>
<dbReference type="InterPro" id="IPR050469">
    <property type="entry name" value="Diguanylate_Cyclase"/>
</dbReference>
<dbReference type="STRING" id="1353537.TP2_03060"/>
<feature type="transmembrane region" description="Helical" evidence="3">
    <location>
        <begin position="234"/>
        <end position="254"/>
    </location>
</feature>
<dbReference type="RefSeq" id="WP_051692137.1">
    <property type="nucleotide sequence ID" value="NZ_AUND01000001.1"/>
</dbReference>
<protein>
    <recommendedName>
        <fullName evidence="1">diguanylate cyclase</fullName>
        <ecNumber evidence="1">2.7.7.65</ecNumber>
    </recommendedName>
</protein>
<evidence type="ECO:0000256" key="1">
    <source>
        <dbReference type="ARBA" id="ARBA00012528"/>
    </source>
</evidence>
<feature type="transmembrane region" description="Helical" evidence="3">
    <location>
        <begin position="131"/>
        <end position="151"/>
    </location>
</feature>
<dbReference type="SMART" id="SM00267">
    <property type="entry name" value="GGDEF"/>
    <property type="match status" value="1"/>
</dbReference>
<dbReference type="EMBL" id="AUND01000001">
    <property type="protein sequence ID" value="KEO56523.1"/>
    <property type="molecule type" value="Genomic_DNA"/>
</dbReference>
<dbReference type="SUPFAM" id="SSF55073">
    <property type="entry name" value="Nucleotide cyclase"/>
    <property type="match status" value="1"/>
</dbReference>
<evidence type="ECO:0000256" key="2">
    <source>
        <dbReference type="ARBA" id="ARBA00034247"/>
    </source>
</evidence>
<feature type="transmembrane region" description="Helical" evidence="3">
    <location>
        <begin position="105"/>
        <end position="124"/>
    </location>
</feature>
<sequence>MSLFRVASLSIRPLALVAGGLALWALAGHLARLGWMFRLFPGSYGMHELTAVTGLALALAIALRGQGGRRKRVSFLVQTLAAIGLVLTLGRFVPALEPLYGVQSPYFMARHSAISLGLIAAAVLAQERGAFMLGVGLFYVALGSALMQLAANLFQMREVTGAMSLATAVMILLLAAGGMLGRANRGVMRVLLNTHASGRQARTQILLGVAGPLIFGFFYILFDRERTVRAEVLLLVVTIAGFNIGLISLMAMSLERADHARRELERQMARQAMRDGLTGLFNRAVLERRFSRAAAQGYKYGVPFAFVMVDLDHFKRVNDLGGHDFGDGVLRNAAKVMRAVLRHDDTLARVGGEEFAVLLPGADLEAAFEVGERLRQAVAEASLAMLKGHRVPVTASVGVAQWHPGESLQEVYVRTDRALYRAKGKGRNQVMVAEGEGAVQVDLSDFARSAGGATPGPQAGGAGD</sequence>
<dbReference type="PROSITE" id="PS50887">
    <property type="entry name" value="GGDEF"/>
    <property type="match status" value="1"/>
</dbReference>
<dbReference type="AlphaFoldDB" id="A0A074JLR5"/>
<dbReference type="InterPro" id="IPR029787">
    <property type="entry name" value="Nucleotide_cyclase"/>
</dbReference>
<reference evidence="5 6" key="1">
    <citation type="submission" date="2013-07" db="EMBL/GenBank/DDBJ databases">
        <title>Thioclava pacifica DSM 10166 Genome Sequencing.</title>
        <authorList>
            <person name="Lai Q."/>
            <person name="Shao Z."/>
        </authorList>
    </citation>
    <scope>NUCLEOTIDE SEQUENCE [LARGE SCALE GENOMIC DNA]</scope>
    <source>
        <strain evidence="5 6">DSM 10166</strain>
    </source>
</reference>
<dbReference type="eggNOG" id="COG3706">
    <property type="taxonomic scope" value="Bacteria"/>
</dbReference>
<dbReference type="GO" id="GO:0005886">
    <property type="term" value="C:plasma membrane"/>
    <property type="evidence" value="ECO:0007669"/>
    <property type="project" value="TreeGrafter"/>
</dbReference>
<keyword evidence="3" id="KW-1133">Transmembrane helix</keyword>
<dbReference type="Proteomes" id="UP000027432">
    <property type="component" value="Unassembled WGS sequence"/>
</dbReference>
<dbReference type="InterPro" id="IPR000160">
    <property type="entry name" value="GGDEF_dom"/>
</dbReference>
<dbReference type="InterPro" id="IPR043128">
    <property type="entry name" value="Rev_trsase/Diguanyl_cyclase"/>
</dbReference>
<organism evidence="5 6">
    <name type="scientific">Thioclava pacifica DSM 10166</name>
    <dbReference type="NCBI Taxonomy" id="1353537"/>
    <lineage>
        <taxon>Bacteria</taxon>
        <taxon>Pseudomonadati</taxon>
        <taxon>Pseudomonadota</taxon>
        <taxon>Alphaproteobacteria</taxon>
        <taxon>Rhodobacterales</taxon>
        <taxon>Paracoccaceae</taxon>
        <taxon>Thioclava</taxon>
    </lineage>
</organism>
<dbReference type="GO" id="GO:1902201">
    <property type="term" value="P:negative regulation of bacterial-type flagellum-dependent cell motility"/>
    <property type="evidence" value="ECO:0007669"/>
    <property type="project" value="TreeGrafter"/>
</dbReference>